<dbReference type="Proteomes" id="UP000297245">
    <property type="component" value="Unassembled WGS sequence"/>
</dbReference>
<name>A0A4V4HDW3_DENBC</name>
<feature type="non-terminal residue" evidence="1">
    <location>
        <position position="1"/>
    </location>
</feature>
<organism evidence="1 2">
    <name type="scientific">Dendrothele bispora (strain CBS 962.96)</name>
    <dbReference type="NCBI Taxonomy" id="1314807"/>
    <lineage>
        <taxon>Eukaryota</taxon>
        <taxon>Fungi</taxon>
        <taxon>Dikarya</taxon>
        <taxon>Basidiomycota</taxon>
        <taxon>Agaricomycotina</taxon>
        <taxon>Agaricomycetes</taxon>
        <taxon>Agaricomycetidae</taxon>
        <taxon>Agaricales</taxon>
        <taxon>Agaricales incertae sedis</taxon>
        <taxon>Dendrothele</taxon>
    </lineage>
</organism>
<dbReference type="EMBL" id="ML179398">
    <property type="protein sequence ID" value="THU88735.1"/>
    <property type="molecule type" value="Genomic_DNA"/>
</dbReference>
<evidence type="ECO:0000313" key="2">
    <source>
        <dbReference type="Proteomes" id="UP000297245"/>
    </source>
</evidence>
<gene>
    <name evidence="1" type="ORF">K435DRAFT_557092</name>
</gene>
<dbReference type="AlphaFoldDB" id="A0A4V4HDW3"/>
<feature type="non-terminal residue" evidence="1">
    <location>
        <position position="58"/>
    </location>
</feature>
<dbReference type="InterPro" id="IPR038737">
    <property type="entry name" value="SF3b_su1-like"/>
</dbReference>
<dbReference type="OrthoDB" id="2691542at2759"/>
<proteinExistence type="predicted"/>
<accession>A0A4V4HDW3</accession>
<keyword evidence="2" id="KW-1185">Reference proteome</keyword>
<dbReference type="GO" id="GO:0000245">
    <property type="term" value="P:spliceosomal complex assembly"/>
    <property type="evidence" value="ECO:0007669"/>
    <property type="project" value="InterPro"/>
</dbReference>
<sequence>SFGFGCLAAAAAPYGIKSFDSILEPLWLDIRLHRGKDLAAPLKAIGFIIPLMDPEHTS</sequence>
<reference evidence="1 2" key="1">
    <citation type="journal article" date="2019" name="Nat. Ecol. Evol.">
        <title>Megaphylogeny resolves global patterns of mushroom evolution.</title>
        <authorList>
            <person name="Varga T."/>
            <person name="Krizsan K."/>
            <person name="Foldi C."/>
            <person name="Dima B."/>
            <person name="Sanchez-Garcia M."/>
            <person name="Sanchez-Ramirez S."/>
            <person name="Szollosi G.J."/>
            <person name="Szarkandi J.G."/>
            <person name="Papp V."/>
            <person name="Albert L."/>
            <person name="Andreopoulos W."/>
            <person name="Angelini C."/>
            <person name="Antonin V."/>
            <person name="Barry K.W."/>
            <person name="Bougher N.L."/>
            <person name="Buchanan P."/>
            <person name="Buyck B."/>
            <person name="Bense V."/>
            <person name="Catcheside P."/>
            <person name="Chovatia M."/>
            <person name="Cooper J."/>
            <person name="Damon W."/>
            <person name="Desjardin D."/>
            <person name="Finy P."/>
            <person name="Geml J."/>
            <person name="Haridas S."/>
            <person name="Hughes K."/>
            <person name="Justo A."/>
            <person name="Karasinski D."/>
            <person name="Kautmanova I."/>
            <person name="Kiss B."/>
            <person name="Kocsube S."/>
            <person name="Kotiranta H."/>
            <person name="LaButti K.M."/>
            <person name="Lechner B.E."/>
            <person name="Liimatainen K."/>
            <person name="Lipzen A."/>
            <person name="Lukacs Z."/>
            <person name="Mihaltcheva S."/>
            <person name="Morgado L.N."/>
            <person name="Niskanen T."/>
            <person name="Noordeloos M.E."/>
            <person name="Ohm R.A."/>
            <person name="Ortiz-Santana B."/>
            <person name="Ovrebo C."/>
            <person name="Racz N."/>
            <person name="Riley R."/>
            <person name="Savchenko A."/>
            <person name="Shiryaev A."/>
            <person name="Soop K."/>
            <person name="Spirin V."/>
            <person name="Szebenyi C."/>
            <person name="Tomsovsky M."/>
            <person name="Tulloss R.E."/>
            <person name="Uehling J."/>
            <person name="Grigoriev I.V."/>
            <person name="Vagvolgyi C."/>
            <person name="Papp T."/>
            <person name="Martin F.M."/>
            <person name="Miettinen O."/>
            <person name="Hibbett D.S."/>
            <person name="Nagy L.G."/>
        </authorList>
    </citation>
    <scope>NUCLEOTIDE SEQUENCE [LARGE SCALE GENOMIC DNA]</scope>
    <source>
        <strain evidence="1 2">CBS 962.96</strain>
    </source>
</reference>
<protein>
    <submittedName>
        <fullName evidence="1">Uncharacterized protein</fullName>
    </submittedName>
</protein>
<dbReference type="PANTHER" id="PTHR12097">
    <property type="entry name" value="SPLICING FACTOR 3B, SUBUNIT 1-RELATED"/>
    <property type="match status" value="1"/>
</dbReference>
<dbReference type="GO" id="GO:0003729">
    <property type="term" value="F:mRNA binding"/>
    <property type="evidence" value="ECO:0007669"/>
    <property type="project" value="InterPro"/>
</dbReference>
<evidence type="ECO:0000313" key="1">
    <source>
        <dbReference type="EMBL" id="THU88735.1"/>
    </source>
</evidence>